<dbReference type="EMBL" id="GBHO01002977">
    <property type="protein sequence ID" value="JAG40627.1"/>
    <property type="molecule type" value="Transcribed_RNA"/>
</dbReference>
<name>A0A0A9Z5Y5_LYGHE</name>
<organism evidence="1">
    <name type="scientific">Lygus hesperus</name>
    <name type="common">Western plant bug</name>
    <dbReference type="NCBI Taxonomy" id="30085"/>
    <lineage>
        <taxon>Eukaryota</taxon>
        <taxon>Metazoa</taxon>
        <taxon>Ecdysozoa</taxon>
        <taxon>Arthropoda</taxon>
        <taxon>Hexapoda</taxon>
        <taxon>Insecta</taxon>
        <taxon>Pterygota</taxon>
        <taxon>Neoptera</taxon>
        <taxon>Paraneoptera</taxon>
        <taxon>Hemiptera</taxon>
        <taxon>Heteroptera</taxon>
        <taxon>Panheteroptera</taxon>
        <taxon>Cimicomorpha</taxon>
        <taxon>Miridae</taxon>
        <taxon>Mirini</taxon>
        <taxon>Lygus</taxon>
    </lineage>
</organism>
<accession>A0A0A9Z5Y5</accession>
<protein>
    <submittedName>
        <fullName evidence="1">28S ribosomal protein S28, mitochondrial</fullName>
    </submittedName>
</protein>
<reference evidence="1" key="2">
    <citation type="submission" date="2014-07" db="EMBL/GenBank/DDBJ databases">
        <authorList>
            <person name="Hull J."/>
        </authorList>
    </citation>
    <scope>NUCLEOTIDE SEQUENCE</scope>
</reference>
<proteinExistence type="predicted"/>
<keyword evidence="1" id="KW-0689">Ribosomal protein</keyword>
<keyword evidence="1" id="KW-0687">Ribonucleoprotein</keyword>
<dbReference type="GO" id="GO:0005840">
    <property type="term" value="C:ribosome"/>
    <property type="evidence" value="ECO:0007669"/>
    <property type="project" value="UniProtKB-KW"/>
</dbReference>
<evidence type="ECO:0000313" key="1">
    <source>
        <dbReference type="EMBL" id="JAG40627.1"/>
    </source>
</evidence>
<gene>
    <name evidence="1" type="primary">MRPS28_1</name>
    <name evidence="1" type="ORF">CM83_68426</name>
</gene>
<sequence>MVQFMESISPNMLLLNTVLSNKSTCSVSMKCIFFVLYIQGGAEIHAVCRSSKVEDAESRHGCRVTVILLWLEASIIFTGKLQPEFRIMYNCKLTVENDSARALRMNEENKRWSSTVIFIAQIT</sequence>
<dbReference type="AlphaFoldDB" id="A0A0A9Z5Y5"/>
<reference evidence="1" key="1">
    <citation type="journal article" date="2014" name="PLoS ONE">
        <title>Transcriptome-Based Identification of ABC Transporters in the Western Tarnished Plant Bug Lygus hesperus.</title>
        <authorList>
            <person name="Hull J.J."/>
            <person name="Chaney K."/>
            <person name="Geib S.M."/>
            <person name="Fabrick J.A."/>
            <person name="Brent C.S."/>
            <person name="Walsh D."/>
            <person name="Lavine L.C."/>
        </authorList>
    </citation>
    <scope>NUCLEOTIDE SEQUENCE</scope>
</reference>